<feature type="transmembrane region" description="Helical" evidence="10">
    <location>
        <begin position="164"/>
        <end position="182"/>
    </location>
</feature>
<protein>
    <recommendedName>
        <fullName evidence="2">histidine kinase</fullName>
        <ecNumber evidence="2">2.7.13.3</ecNumber>
    </recommendedName>
</protein>
<dbReference type="OrthoDB" id="3288457at2"/>
<evidence type="ECO:0000256" key="9">
    <source>
        <dbReference type="SAM" id="MobiDB-lite"/>
    </source>
</evidence>
<dbReference type="GO" id="GO:0016020">
    <property type="term" value="C:membrane"/>
    <property type="evidence" value="ECO:0007669"/>
    <property type="project" value="InterPro"/>
</dbReference>
<dbReference type="GO" id="GO:0005524">
    <property type="term" value="F:ATP binding"/>
    <property type="evidence" value="ECO:0007669"/>
    <property type="project" value="UniProtKB-KW"/>
</dbReference>
<dbReference type="Gene3D" id="1.20.5.1930">
    <property type="match status" value="1"/>
</dbReference>
<dbReference type="SUPFAM" id="SSF55874">
    <property type="entry name" value="ATPase domain of HSP90 chaperone/DNA topoisomerase II/histidine kinase"/>
    <property type="match status" value="1"/>
</dbReference>
<dbReference type="AlphaFoldDB" id="A0A2T0PX30"/>
<dbReference type="RefSeq" id="WP_146159546.1">
    <property type="nucleotide sequence ID" value="NZ_PVZC01000008.1"/>
</dbReference>
<evidence type="ECO:0000256" key="8">
    <source>
        <dbReference type="ARBA" id="ARBA00023012"/>
    </source>
</evidence>
<keyword evidence="10" id="KW-1133">Transmembrane helix</keyword>
<keyword evidence="14" id="KW-1185">Reference proteome</keyword>
<feature type="domain" description="Histidine kinase/HSP90-like ATPase" evidence="11">
    <location>
        <begin position="327"/>
        <end position="428"/>
    </location>
</feature>
<keyword evidence="7" id="KW-0067">ATP-binding</keyword>
<keyword evidence="8" id="KW-0902">Two-component regulatory system</keyword>
<dbReference type="CDD" id="cd16917">
    <property type="entry name" value="HATPase_UhpB-NarQ-NarX-like"/>
    <property type="match status" value="1"/>
</dbReference>
<dbReference type="Proteomes" id="UP000237846">
    <property type="component" value="Unassembled WGS sequence"/>
</dbReference>
<accession>A0A2T0PX30</accession>
<evidence type="ECO:0000259" key="11">
    <source>
        <dbReference type="Pfam" id="PF02518"/>
    </source>
</evidence>
<organism evidence="13 14">
    <name type="scientific">Allonocardiopsis opalescens</name>
    <dbReference type="NCBI Taxonomy" id="1144618"/>
    <lineage>
        <taxon>Bacteria</taxon>
        <taxon>Bacillati</taxon>
        <taxon>Actinomycetota</taxon>
        <taxon>Actinomycetes</taxon>
        <taxon>Streptosporangiales</taxon>
        <taxon>Allonocardiopsis</taxon>
    </lineage>
</organism>
<dbReference type="Pfam" id="PF07730">
    <property type="entry name" value="HisKA_3"/>
    <property type="match status" value="1"/>
</dbReference>
<dbReference type="InterPro" id="IPR011712">
    <property type="entry name" value="Sig_transdc_His_kin_sub3_dim/P"/>
</dbReference>
<dbReference type="InterPro" id="IPR050482">
    <property type="entry name" value="Sensor_HK_TwoCompSys"/>
</dbReference>
<comment type="caution">
    <text evidence="13">The sequence shown here is derived from an EMBL/GenBank/DDBJ whole genome shotgun (WGS) entry which is preliminary data.</text>
</comment>
<feature type="compositionally biased region" description="Gly residues" evidence="9">
    <location>
        <begin position="434"/>
        <end position="443"/>
    </location>
</feature>
<keyword evidence="5" id="KW-0547">Nucleotide-binding</keyword>
<feature type="domain" description="Signal transduction histidine kinase subgroup 3 dimerisation and phosphoacceptor" evidence="12">
    <location>
        <begin position="215"/>
        <end position="281"/>
    </location>
</feature>
<feature type="transmembrane region" description="Helical" evidence="10">
    <location>
        <begin position="113"/>
        <end position="132"/>
    </location>
</feature>
<evidence type="ECO:0000256" key="7">
    <source>
        <dbReference type="ARBA" id="ARBA00022840"/>
    </source>
</evidence>
<comment type="catalytic activity">
    <reaction evidence="1">
        <text>ATP + protein L-histidine = ADP + protein N-phospho-L-histidine.</text>
        <dbReference type="EC" id="2.7.13.3"/>
    </reaction>
</comment>
<proteinExistence type="predicted"/>
<dbReference type="GO" id="GO:0046983">
    <property type="term" value="F:protein dimerization activity"/>
    <property type="evidence" value="ECO:0007669"/>
    <property type="project" value="InterPro"/>
</dbReference>
<evidence type="ECO:0000259" key="12">
    <source>
        <dbReference type="Pfam" id="PF07730"/>
    </source>
</evidence>
<dbReference type="GO" id="GO:0000155">
    <property type="term" value="F:phosphorelay sensor kinase activity"/>
    <property type="evidence" value="ECO:0007669"/>
    <property type="project" value="InterPro"/>
</dbReference>
<feature type="transmembrane region" description="Helical" evidence="10">
    <location>
        <begin position="89"/>
        <end position="107"/>
    </location>
</feature>
<dbReference type="InterPro" id="IPR003594">
    <property type="entry name" value="HATPase_dom"/>
</dbReference>
<evidence type="ECO:0000256" key="10">
    <source>
        <dbReference type="SAM" id="Phobius"/>
    </source>
</evidence>
<dbReference type="EMBL" id="PVZC01000008">
    <property type="protein sequence ID" value="PRX96100.1"/>
    <property type="molecule type" value="Genomic_DNA"/>
</dbReference>
<dbReference type="PANTHER" id="PTHR24421">
    <property type="entry name" value="NITRATE/NITRITE SENSOR PROTEIN NARX-RELATED"/>
    <property type="match status" value="1"/>
</dbReference>
<gene>
    <name evidence="13" type="ORF">CLV72_108106</name>
</gene>
<dbReference type="Gene3D" id="3.30.565.10">
    <property type="entry name" value="Histidine kinase-like ATPase, C-terminal domain"/>
    <property type="match status" value="1"/>
</dbReference>
<reference evidence="13 14" key="1">
    <citation type="submission" date="2018-03" db="EMBL/GenBank/DDBJ databases">
        <title>Genomic Encyclopedia of Archaeal and Bacterial Type Strains, Phase II (KMG-II): from individual species to whole genera.</title>
        <authorList>
            <person name="Goeker M."/>
        </authorList>
    </citation>
    <scope>NUCLEOTIDE SEQUENCE [LARGE SCALE GENOMIC DNA]</scope>
    <source>
        <strain evidence="13 14">DSM 45601</strain>
    </source>
</reference>
<evidence type="ECO:0000313" key="13">
    <source>
        <dbReference type="EMBL" id="PRX96100.1"/>
    </source>
</evidence>
<feature type="transmembrane region" description="Helical" evidence="10">
    <location>
        <begin position="44"/>
        <end position="77"/>
    </location>
</feature>
<keyword evidence="4" id="KW-0808">Transferase</keyword>
<feature type="region of interest" description="Disordered" evidence="9">
    <location>
        <begin position="366"/>
        <end position="396"/>
    </location>
</feature>
<evidence type="ECO:0000256" key="1">
    <source>
        <dbReference type="ARBA" id="ARBA00000085"/>
    </source>
</evidence>
<feature type="region of interest" description="Disordered" evidence="9">
    <location>
        <begin position="434"/>
        <end position="472"/>
    </location>
</feature>
<dbReference type="InterPro" id="IPR036890">
    <property type="entry name" value="HATPase_C_sf"/>
</dbReference>
<dbReference type="EC" id="2.7.13.3" evidence="2"/>
<evidence type="ECO:0000256" key="6">
    <source>
        <dbReference type="ARBA" id="ARBA00022777"/>
    </source>
</evidence>
<keyword evidence="10" id="KW-0472">Membrane</keyword>
<keyword evidence="3" id="KW-0597">Phosphoprotein</keyword>
<dbReference type="PANTHER" id="PTHR24421:SF10">
    <property type="entry name" value="NITRATE_NITRITE SENSOR PROTEIN NARQ"/>
    <property type="match status" value="1"/>
</dbReference>
<evidence type="ECO:0000256" key="5">
    <source>
        <dbReference type="ARBA" id="ARBA00022741"/>
    </source>
</evidence>
<keyword evidence="10" id="KW-0812">Transmembrane</keyword>
<evidence type="ECO:0000256" key="4">
    <source>
        <dbReference type="ARBA" id="ARBA00022679"/>
    </source>
</evidence>
<dbReference type="Pfam" id="PF02518">
    <property type="entry name" value="HATPase_c"/>
    <property type="match status" value="1"/>
</dbReference>
<sequence length="472" mass="48476">MSVRWEPVAGLLAEVRAANAARVPSAAESPPGGAATPMVAARPLRITAVVLLVLNTLILAGVGGYGLLAPVVAALVSFPLWLCARRPMAAWWLTLAWLVALPPLTYLGTRMPVIPWMLDIAPVPVLVLYVAVLSAPSRAGVLAVCTGLLAGWAHAPYLAADAVLAVWSAGTWSAMLVMAALVGRTRRTRRDATLRVAAERQRVAEERGRRELLEERARIARELHDVVAHHMSVIAVQASSAPYRIEGGVSEPTAAEFAAIGAAARESLREMRQLLSVLRTAEGAAETAPQPGLADLGRLAESARRAGSPTRLTVDAPPERVSASVALSVYRIVQESLSNTVRHAPGASAEVSVDAHGDPPRLGVRVRNGPPPAAPAAAPDPAAVLDGRERGPGHGLLGMRERAAMLGGELAAGPTDDGGFLVTAIIPLVRDGDAGGSRVGGGAAAADGGAPDGSGAGTQAARWRGAGEGGGG</sequence>
<name>A0A2T0PX30_9ACTN</name>
<keyword evidence="6 13" id="KW-0418">Kinase</keyword>
<evidence type="ECO:0000256" key="3">
    <source>
        <dbReference type="ARBA" id="ARBA00022553"/>
    </source>
</evidence>
<evidence type="ECO:0000256" key="2">
    <source>
        <dbReference type="ARBA" id="ARBA00012438"/>
    </source>
</evidence>
<evidence type="ECO:0000313" key="14">
    <source>
        <dbReference type="Proteomes" id="UP000237846"/>
    </source>
</evidence>